<dbReference type="AlphaFoldDB" id="L7IPM0"/>
<sequence length="115" mass="13069">MRRKCKAQSGQAGYVNTVTHEALSSSADRLERRLIRKSELFTSIGRPCFGFASLLNWTNYSTSGALVTQFGAWNICVAHNRHVLKAQQTPHLRAQKFRYNTALQGERKLNNPSFR</sequence>
<dbReference type="EMBL" id="JH794436">
    <property type="protein sequence ID" value="ELQ57907.1"/>
    <property type="molecule type" value="Genomic_DNA"/>
</dbReference>
<gene>
    <name evidence="1" type="ORF">OOW_P131scaffold01781g1</name>
</gene>
<protein>
    <submittedName>
        <fullName evidence="1">Uncharacterized protein</fullName>
    </submittedName>
</protein>
<name>L7IPM0_PYRO1</name>
<accession>L7IPM0</accession>
<evidence type="ECO:0000313" key="1">
    <source>
        <dbReference type="EMBL" id="ELQ57907.1"/>
    </source>
</evidence>
<reference evidence="1" key="1">
    <citation type="journal article" date="2012" name="PLoS Genet.">
        <title>Comparative analysis of the genomes of two field isolates of the rice blast fungus Magnaporthe oryzae.</title>
        <authorList>
            <person name="Xue M."/>
            <person name="Yang J."/>
            <person name="Li Z."/>
            <person name="Hu S."/>
            <person name="Yao N."/>
            <person name="Dean R.A."/>
            <person name="Zhao W."/>
            <person name="Shen M."/>
            <person name="Zhang H."/>
            <person name="Li C."/>
            <person name="Liu L."/>
            <person name="Cao L."/>
            <person name="Xu X."/>
            <person name="Xing Y."/>
            <person name="Hsiang T."/>
            <person name="Zhang Z."/>
            <person name="Xu J.R."/>
            <person name="Peng Y.L."/>
        </authorList>
    </citation>
    <scope>NUCLEOTIDE SEQUENCE [LARGE SCALE GENOMIC DNA]</scope>
    <source>
        <strain evidence="1">P131</strain>
    </source>
</reference>
<proteinExistence type="predicted"/>
<organism>
    <name type="scientific">Pyricularia oryzae (strain P131)</name>
    <name type="common">Rice blast fungus</name>
    <name type="synonym">Magnaporthe oryzae</name>
    <dbReference type="NCBI Taxonomy" id="1143193"/>
    <lineage>
        <taxon>Eukaryota</taxon>
        <taxon>Fungi</taxon>
        <taxon>Dikarya</taxon>
        <taxon>Ascomycota</taxon>
        <taxon>Pezizomycotina</taxon>
        <taxon>Sordariomycetes</taxon>
        <taxon>Sordariomycetidae</taxon>
        <taxon>Magnaporthales</taxon>
        <taxon>Pyriculariaceae</taxon>
        <taxon>Pyricularia</taxon>
    </lineage>
</organism>